<dbReference type="Gene3D" id="6.10.250.600">
    <property type="match status" value="1"/>
</dbReference>
<dbReference type="AlphaFoldDB" id="A0A383XQT6"/>
<dbReference type="InterPro" id="IPR009100">
    <property type="entry name" value="AcylCoA_DH/oxidase_NM_dom_sf"/>
</dbReference>
<evidence type="ECO:0000259" key="5">
    <source>
        <dbReference type="Pfam" id="PF00441"/>
    </source>
</evidence>
<feature type="domain" description="Adaptive response protein AidB N-terminal" evidence="7">
    <location>
        <begin position="13"/>
        <end position="166"/>
    </location>
</feature>
<dbReference type="EMBL" id="QEQK01000015">
    <property type="protein sequence ID" value="PWN54990.1"/>
    <property type="molecule type" value="Genomic_DNA"/>
</dbReference>
<dbReference type="Pfam" id="PF00441">
    <property type="entry name" value="Acyl-CoA_dh_1"/>
    <property type="match status" value="1"/>
</dbReference>
<evidence type="ECO:0000313" key="8">
    <source>
        <dbReference type="EMBL" id="PWN54990.1"/>
    </source>
</evidence>
<feature type="domain" description="Acyl-CoA dehydrogenase/oxidase C-terminal" evidence="5">
    <location>
        <begin position="289"/>
        <end position="445"/>
    </location>
</feature>
<keyword evidence="9" id="KW-1185">Reference proteome</keyword>
<keyword evidence="4" id="KW-0560">Oxidoreductase</keyword>
<sequence>MPNVHDLTHTVSNQPPDFLGTNLYAGDQVLRHWMDALGGSWGHERAMAYGELAGGRLMELGFLANANKPVLRSHDRFGHRLDQVEFHPAYHEIMATAIRHGLPSLPWSRPGEGAQVVRAALTYLHGQAEAGTCCPLTMTYASVPALRNQPEVAEQWLPKILSTDYDGRFLPLADKHGATIGMGMTEKQGGSDVRANTTRATPVSQYGPGQAYRLVGHKWFFSAPMCDAFLVLAQSERGLSCFLVPRFQPDGTQNAIRIQRLKDKLGDHANASSEVEFFEAWAVMVGEEGRGVPTILEMVMHTRLDCMIGSASLMRQALSQAVHHAKHRQAFGRLLSDQPLMQNVLADLALESEAALAMTLRLASALDAAAQGDTEEAALARVLTAVGKYWICKRTPMMVNEAQECLGGAGYVEESILPRLYRQAPLNSIWEGSGNIQCLDVLRALSREPDSLPAITRELGIGAAEHAGLAERVEHLGQALADRDQIETRARALVEELAVCLQASLLVRSAPGFVAEAFMAGRFGGGRVFGTLPAGLAYEAILDRAHVPLQT</sequence>
<dbReference type="InterPro" id="IPR041504">
    <property type="entry name" value="AidB_N"/>
</dbReference>
<accession>A0A383XQT6</accession>
<dbReference type="Proteomes" id="UP000251800">
    <property type="component" value="Unassembled WGS sequence"/>
</dbReference>
<dbReference type="Gene3D" id="1.20.140.10">
    <property type="entry name" value="Butyryl-CoA Dehydrogenase, subunit A, domain 3"/>
    <property type="match status" value="1"/>
</dbReference>
<evidence type="ECO:0000256" key="1">
    <source>
        <dbReference type="ARBA" id="ARBA00009347"/>
    </source>
</evidence>
<organism evidence="8 9">
    <name type="scientific">Abyssibacter profundi</name>
    <dbReference type="NCBI Taxonomy" id="2182787"/>
    <lineage>
        <taxon>Bacteria</taxon>
        <taxon>Pseudomonadati</taxon>
        <taxon>Pseudomonadota</taxon>
        <taxon>Gammaproteobacteria</taxon>
        <taxon>Chromatiales</taxon>
        <taxon>Oceanococcaceae</taxon>
        <taxon>Abyssibacter</taxon>
    </lineage>
</organism>
<name>A0A383XQT6_9GAMM</name>
<dbReference type="PANTHER" id="PTHR42707">
    <property type="entry name" value="ACYL-COA DEHYDROGENASE"/>
    <property type="match status" value="1"/>
</dbReference>
<dbReference type="SUPFAM" id="SSF47203">
    <property type="entry name" value="Acyl-CoA dehydrogenase C-terminal domain-like"/>
    <property type="match status" value="1"/>
</dbReference>
<comment type="caution">
    <text evidence="8">The sequence shown here is derived from an EMBL/GenBank/DDBJ whole genome shotgun (WGS) entry which is preliminary data.</text>
</comment>
<dbReference type="SUPFAM" id="SSF56645">
    <property type="entry name" value="Acyl-CoA dehydrogenase NM domain-like"/>
    <property type="match status" value="1"/>
</dbReference>
<dbReference type="InterPro" id="IPR052904">
    <property type="entry name" value="Acyl-CoA_dehydrogenase-like"/>
</dbReference>
<evidence type="ECO:0000259" key="6">
    <source>
        <dbReference type="Pfam" id="PF02770"/>
    </source>
</evidence>
<evidence type="ECO:0000256" key="3">
    <source>
        <dbReference type="ARBA" id="ARBA00022827"/>
    </source>
</evidence>
<keyword evidence="2 4" id="KW-0285">Flavoprotein</keyword>
<protein>
    <submittedName>
        <fullName evidence="8">DNA alkylation response protein</fullName>
    </submittedName>
</protein>
<reference evidence="8 9" key="1">
    <citation type="submission" date="2018-05" db="EMBL/GenBank/DDBJ databases">
        <title>Abyssibacter profundi OUC007T gen. nov., sp. nov, a marine bacterium isolated from seawater of the Mariana Trench.</title>
        <authorList>
            <person name="Zhou S."/>
        </authorList>
    </citation>
    <scope>NUCLEOTIDE SEQUENCE [LARGE SCALE GENOMIC DNA]</scope>
    <source>
        <strain evidence="8 9">OUC007</strain>
    </source>
</reference>
<dbReference type="OrthoDB" id="9771038at2"/>
<evidence type="ECO:0000259" key="7">
    <source>
        <dbReference type="Pfam" id="PF18158"/>
    </source>
</evidence>
<evidence type="ECO:0000256" key="2">
    <source>
        <dbReference type="ARBA" id="ARBA00022630"/>
    </source>
</evidence>
<keyword evidence="3 4" id="KW-0274">FAD</keyword>
<dbReference type="GO" id="GO:0003995">
    <property type="term" value="F:acyl-CoA dehydrogenase activity"/>
    <property type="evidence" value="ECO:0007669"/>
    <property type="project" value="TreeGrafter"/>
</dbReference>
<dbReference type="RefSeq" id="WP_109721280.1">
    <property type="nucleotide sequence ID" value="NZ_QEQK01000015.1"/>
</dbReference>
<evidence type="ECO:0000256" key="4">
    <source>
        <dbReference type="RuleBase" id="RU362125"/>
    </source>
</evidence>
<dbReference type="InterPro" id="IPR006091">
    <property type="entry name" value="Acyl-CoA_Oxase/DH_mid-dom"/>
</dbReference>
<comment type="similarity">
    <text evidence="1 4">Belongs to the acyl-CoA dehydrogenase family.</text>
</comment>
<dbReference type="InterPro" id="IPR009075">
    <property type="entry name" value="AcylCo_DH/oxidase_C"/>
</dbReference>
<proteinExistence type="inferred from homology"/>
<comment type="cofactor">
    <cofactor evidence="4">
        <name>FAD</name>
        <dbReference type="ChEBI" id="CHEBI:57692"/>
    </cofactor>
</comment>
<dbReference type="Pfam" id="PF18158">
    <property type="entry name" value="AidB_N"/>
    <property type="match status" value="1"/>
</dbReference>
<feature type="domain" description="Acyl-CoA oxidase/dehydrogenase middle" evidence="6">
    <location>
        <begin position="182"/>
        <end position="277"/>
    </location>
</feature>
<dbReference type="Gene3D" id="2.40.110.20">
    <property type="match status" value="1"/>
</dbReference>
<dbReference type="Pfam" id="PF02770">
    <property type="entry name" value="Acyl-CoA_dh_M"/>
    <property type="match status" value="1"/>
</dbReference>
<dbReference type="InterPro" id="IPR036250">
    <property type="entry name" value="AcylCo_DH-like_C"/>
</dbReference>
<gene>
    <name evidence="8" type="ORF">DEH80_14735</name>
</gene>
<evidence type="ECO:0000313" key="9">
    <source>
        <dbReference type="Proteomes" id="UP000251800"/>
    </source>
</evidence>
<dbReference type="PANTHER" id="PTHR42707:SF3">
    <property type="entry name" value="ACYL-COA DEHYDROGENASE AIDB-RELATED"/>
    <property type="match status" value="1"/>
</dbReference>